<proteinExistence type="predicted"/>
<keyword evidence="1" id="KW-1133">Transmembrane helix</keyword>
<organism evidence="2">
    <name type="scientific">Octactis speculum</name>
    <dbReference type="NCBI Taxonomy" id="3111310"/>
    <lineage>
        <taxon>Eukaryota</taxon>
        <taxon>Sar</taxon>
        <taxon>Stramenopiles</taxon>
        <taxon>Ochrophyta</taxon>
        <taxon>Dictyochophyceae</taxon>
        <taxon>Dictyochales</taxon>
        <taxon>Dictyochaceae</taxon>
        <taxon>Octactis</taxon>
    </lineage>
</organism>
<accession>A0A7S2E499</accession>
<dbReference type="AlphaFoldDB" id="A0A7S2E499"/>
<gene>
    <name evidence="2" type="ORF">DSPE1174_LOCUS27561</name>
</gene>
<keyword evidence="1" id="KW-0812">Transmembrane</keyword>
<sequence length="140" mass="16114">MLLVNMLGQYVYPWRYQTRTKVKGRDGFIRRDFYLDNNFGELDFDWVSGELTARVLSGRDGRVVLERSWRLTDLDMPPGGSSEVDADWVCVPHRGEATWLERWGGKFVVVVFALMLLLSKPAAALALFLLFMRKVKKLIG</sequence>
<reference evidence="2" key="1">
    <citation type="submission" date="2021-01" db="EMBL/GenBank/DDBJ databases">
        <authorList>
            <person name="Corre E."/>
            <person name="Pelletier E."/>
            <person name="Niang G."/>
            <person name="Scheremetjew M."/>
            <person name="Finn R."/>
            <person name="Kale V."/>
            <person name="Holt S."/>
            <person name="Cochrane G."/>
            <person name="Meng A."/>
            <person name="Brown T."/>
            <person name="Cohen L."/>
        </authorList>
    </citation>
    <scope>NUCLEOTIDE SEQUENCE</scope>
    <source>
        <strain evidence="2">CCMP1381</strain>
    </source>
</reference>
<feature type="transmembrane region" description="Helical" evidence="1">
    <location>
        <begin position="107"/>
        <end position="131"/>
    </location>
</feature>
<dbReference type="EMBL" id="HBGS01053428">
    <property type="protein sequence ID" value="CAD9472059.1"/>
    <property type="molecule type" value="Transcribed_RNA"/>
</dbReference>
<protein>
    <submittedName>
        <fullName evidence="2">Uncharacterized protein</fullName>
    </submittedName>
</protein>
<evidence type="ECO:0000256" key="1">
    <source>
        <dbReference type="SAM" id="Phobius"/>
    </source>
</evidence>
<name>A0A7S2E499_9STRA</name>
<keyword evidence="1" id="KW-0472">Membrane</keyword>
<evidence type="ECO:0000313" key="2">
    <source>
        <dbReference type="EMBL" id="CAD9472059.1"/>
    </source>
</evidence>